<keyword evidence="5" id="KW-0067">ATP-binding</keyword>
<sequence>MDELEPLPIRVRPKIIEEFVGQEHLVGAGAPLFNVYKTGKLSSFIIWGPPGSGKTTIAQILTQGRKTITISATTEHIKDVKKLLQDLTKETLFSKEVPVVIVDEIQHFNRKEQDAFLSFIEQGKIILIALTTENPSFYVNNALLSRLSLFVFNKLRGTEIRKILENALDKDKYLKGIKFEEGVLDYIAEISDGDARRALNILENVSKNVKDGVVTVDIAKEFGTVSLSYGKEAHYDLISAFIKSMRGSDPDAALYYMYRMIEAGEDPLYIARRMIRFASEDIGLKDPMALVIAVSAFQGFNVIGPKEGYLILAEACVYLSKAPKDNALYLAENEILKTIKEIGTLEVPLKLRNPVTKLMENLGYGKDYKYPHDFTGHIVKGEEYLPEELKGKKFLKED</sequence>
<keyword evidence="4" id="KW-0547">Nucleotide-binding</keyword>
<dbReference type="Gene3D" id="1.10.8.60">
    <property type="match status" value="1"/>
</dbReference>
<evidence type="ECO:0000256" key="3">
    <source>
        <dbReference type="ARBA" id="ARBA00020776"/>
    </source>
</evidence>
<dbReference type="GO" id="GO:0017116">
    <property type="term" value="F:single-stranded DNA helicase activity"/>
    <property type="evidence" value="ECO:0007669"/>
    <property type="project" value="TreeGrafter"/>
</dbReference>
<dbReference type="Gene3D" id="1.10.3710.10">
    <property type="entry name" value="DNA polymerase III clamp loader subunits, C-terminal domain"/>
    <property type="match status" value="1"/>
</dbReference>
<dbReference type="PANTHER" id="PTHR13779:SF7">
    <property type="entry name" value="ATPASE WRNIP1"/>
    <property type="match status" value="1"/>
</dbReference>
<dbReference type="CDD" id="cd00009">
    <property type="entry name" value="AAA"/>
    <property type="match status" value="1"/>
</dbReference>
<dbReference type="SUPFAM" id="SSF48019">
    <property type="entry name" value="post-AAA+ oligomerization domain-like"/>
    <property type="match status" value="1"/>
</dbReference>
<dbReference type="GO" id="GO:0000731">
    <property type="term" value="P:DNA synthesis involved in DNA repair"/>
    <property type="evidence" value="ECO:0007669"/>
    <property type="project" value="TreeGrafter"/>
</dbReference>
<dbReference type="InterPro" id="IPR027417">
    <property type="entry name" value="P-loop_NTPase"/>
</dbReference>
<dbReference type="CDD" id="cd18139">
    <property type="entry name" value="HLD_clamp_RarA"/>
    <property type="match status" value="1"/>
</dbReference>
<name>A0A7C4TWS2_9BACT</name>
<accession>A0A7C4TWS2</accession>
<dbReference type="GO" id="GO:0003677">
    <property type="term" value="F:DNA binding"/>
    <property type="evidence" value="ECO:0007669"/>
    <property type="project" value="InterPro"/>
</dbReference>
<evidence type="ECO:0000256" key="5">
    <source>
        <dbReference type="ARBA" id="ARBA00022840"/>
    </source>
</evidence>
<dbReference type="Pfam" id="PF00004">
    <property type="entry name" value="AAA"/>
    <property type="match status" value="1"/>
</dbReference>
<evidence type="ECO:0000313" key="7">
    <source>
        <dbReference type="EMBL" id="HGW60174.1"/>
    </source>
</evidence>
<dbReference type="Gene3D" id="1.20.272.10">
    <property type="match status" value="1"/>
</dbReference>
<reference evidence="7" key="1">
    <citation type="journal article" date="2020" name="mSystems">
        <title>Genome- and Community-Level Interaction Insights into Carbon Utilization and Element Cycling Functions of Hydrothermarchaeota in Hydrothermal Sediment.</title>
        <authorList>
            <person name="Zhou Z."/>
            <person name="Liu Y."/>
            <person name="Xu W."/>
            <person name="Pan J."/>
            <person name="Luo Z.H."/>
            <person name="Li M."/>
        </authorList>
    </citation>
    <scope>NUCLEOTIDE SEQUENCE [LARGE SCALE GENOMIC DNA]</scope>
    <source>
        <strain evidence="7">SpSt-794</strain>
    </source>
</reference>
<organism evidence="7">
    <name type="scientific">Caldisericum exile</name>
    <dbReference type="NCBI Taxonomy" id="693075"/>
    <lineage>
        <taxon>Bacteria</taxon>
        <taxon>Pseudomonadati</taxon>
        <taxon>Caldisericota/Cryosericota group</taxon>
        <taxon>Caldisericota</taxon>
        <taxon>Caldisericia</taxon>
        <taxon>Caldisericales</taxon>
        <taxon>Caldisericaceae</taxon>
        <taxon>Caldisericum</taxon>
    </lineage>
</organism>
<dbReference type="InterPro" id="IPR008921">
    <property type="entry name" value="DNA_pol3_clamp-load_cplx_C"/>
</dbReference>
<dbReference type="Gene3D" id="3.40.50.300">
    <property type="entry name" value="P-loop containing nucleotide triphosphate hydrolases"/>
    <property type="match status" value="1"/>
</dbReference>
<feature type="domain" description="AAA+ ATPase" evidence="6">
    <location>
        <begin position="40"/>
        <end position="178"/>
    </location>
</feature>
<dbReference type="GO" id="GO:0008047">
    <property type="term" value="F:enzyme activator activity"/>
    <property type="evidence" value="ECO:0007669"/>
    <property type="project" value="TreeGrafter"/>
</dbReference>
<dbReference type="AlphaFoldDB" id="A0A7C4TWS2"/>
<dbReference type="InterPro" id="IPR051314">
    <property type="entry name" value="AAA_ATPase_RarA/MGS1/WRNIP1"/>
</dbReference>
<dbReference type="InterPro" id="IPR003593">
    <property type="entry name" value="AAA+_ATPase"/>
</dbReference>
<comment type="similarity">
    <text evidence="2">Belongs to the AAA ATPase family. RarA/MGS1/WRNIP1 subfamily.</text>
</comment>
<proteinExistence type="inferred from homology"/>
<dbReference type="PANTHER" id="PTHR13779">
    <property type="entry name" value="WERNER HELICASE-INTERACTING PROTEIN 1 FAMILY MEMBER"/>
    <property type="match status" value="1"/>
</dbReference>
<gene>
    <name evidence="7" type="ORF">ENV82_01860</name>
</gene>
<dbReference type="Pfam" id="PF12002">
    <property type="entry name" value="MgsA_C"/>
    <property type="match status" value="1"/>
</dbReference>
<evidence type="ECO:0000256" key="1">
    <source>
        <dbReference type="ARBA" id="ARBA00002393"/>
    </source>
</evidence>
<evidence type="ECO:0000259" key="6">
    <source>
        <dbReference type="SMART" id="SM00382"/>
    </source>
</evidence>
<comment type="caution">
    <text evidence="7">The sequence shown here is derived from an EMBL/GenBank/DDBJ whole genome shotgun (WGS) entry which is preliminary data.</text>
</comment>
<dbReference type="InterPro" id="IPR021886">
    <property type="entry name" value="MgsA_C"/>
</dbReference>
<dbReference type="GO" id="GO:0006261">
    <property type="term" value="P:DNA-templated DNA replication"/>
    <property type="evidence" value="ECO:0007669"/>
    <property type="project" value="TreeGrafter"/>
</dbReference>
<dbReference type="Pfam" id="PF16193">
    <property type="entry name" value="AAA_assoc_2"/>
    <property type="match status" value="1"/>
</dbReference>
<evidence type="ECO:0000256" key="2">
    <source>
        <dbReference type="ARBA" id="ARBA00008959"/>
    </source>
</evidence>
<dbReference type="SUPFAM" id="SSF52540">
    <property type="entry name" value="P-loop containing nucleoside triphosphate hydrolases"/>
    <property type="match status" value="1"/>
</dbReference>
<protein>
    <recommendedName>
        <fullName evidence="3">Replication-associated recombination protein A</fullName>
    </recommendedName>
</protein>
<dbReference type="GO" id="GO:0016887">
    <property type="term" value="F:ATP hydrolysis activity"/>
    <property type="evidence" value="ECO:0007669"/>
    <property type="project" value="InterPro"/>
</dbReference>
<dbReference type="EMBL" id="DTHV01000057">
    <property type="protein sequence ID" value="HGW60174.1"/>
    <property type="molecule type" value="Genomic_DNA"/>
</dbReference>
<evidence type="ECO:0000256" key="4">
    <source>
        <dbReference type="ARBA" id="ARBA00022741"/>
    </source>
</evidence>
<dbReference type="InterPro" id="IPR003959">
    <property type="entry name" value="ATPase_AAA_core"/>
</dbReference>
<dbReference type="InterPro" id="IPR032423">
    <property type="entry name" value="AAA_assoc_2"/>
</dbReference>
<dbReference type="SMART" id="SM00382">
    <property type="entry name" value="AAA"/>
    <property type="match status" value="1"/>
</dbReference>
<dbReference type="FunFam" id="1.20.272.10:FF:000001">
    <property type="entry name" value="Putative AAA family ATPase"/>
    <property type="match status" value="1"/>
</dbReference>
<dbReference type="GO" id="GO:0005524">
    <property type="term" value="F:ATP binding"/>
    <property type="evidence" value="ECO:0007669"/>
    <property type="project" value="UniProtKB-KW"/>
</dbReference>
<comment type="function">
    <text evidence="1">DNA-dependent ATPase that plays important roles in cellular responses to stalled DNA replication processes.</text>
</comment>